<organism evidence="7 8">
    <name type="scientific">Carassius auratus</name>
    <name type="common">Goldfish</name>
    <dbReference type="NCBI Taxonomy" id="7957"/>
    <lineage>
        <taxon>Eukaryota</taxon>
        <taxon>Metazoa</taxon>
        <taxon>Chordata</taxon>
        <taxon>Craniata</taxon>
        <taxon>Vertebrata</taxon>
        <taxon>Euteleostomi</taxon>
        <taxon>Actinopterygii</taxon>
        <taxon>Neopterygii</taxon>
        <taxon>Teleostei</taxon>
        <taxon>Ostariophysi</taxon>
        <taxon>Cypriniformes</taxon>
        <taxon>Cyprinidae</taxon>
        <taxon>Cyprininae</taxon>
        <taxon>Carassius</taxon>
    </lineage>
</organism>
<dbReference type="GeneID" id="113065723"/>
<evidence type="ECO:0000256" key="3">
    <source>
        <dbReference type="ARBA" id="ARBA00025776"/>
    </source>
</evidence>
<dbReference type="InterPro" id="IPR022409">
    <property type="entry name" value="PKD/Chitinase_dom"/>
</dbReference>
<feature type="transmembrane region" description="Helical" evidence="5">
    <location>
        <begin position="569"/>
        <end position="590"/>
    </location>
</feature>
<comment type="similarity">
    <text evidence="3">Belongs to the PMEL/NMB family.</text>
</comment>
<dbReference type="AlphaFoldDB" id="A0A6P6M8F9"/>
<dbReference type="SUPFAM" id="SSF49299">
    <property type="entry name" value="PKD domain"/>
    <property type="match status" value="1"/>
</dbReference>
<evidence type="ECO:0000256" key="5">
    <source>
        <dbReference type="SAM" id="Phobius"/>
    </source>
</evidence>
<feature type="domain" description="PKD" evidence="6">
    <location>
        <begin position="264"/>
        <end position="304"/>
    </location>
</feature>
<evidence type="ECO:0000313" key="8">
    <source>
        <dbReference type="RefSeq" id="XP_026092985.1"/>
    </source>
</evidence>
<keyword evidence="5" id="KW-0472">Membrane</keyword>
<dbReference type="InterPro" id="IPR000601">
    <property type="entry name" value="PKD_dom"/>
</dbReference>
<dbReference type="Gene3D" id="2.60.40.10">
    <property type="entry name" value="Immunoglobulins"/>
    <property type="match status" value="1"/>
</dbReference>
<evidence type="ECO:0000259" key="6">
    <source>
        <dbReference type="PROSITE" id="PS50093"/>
    </source>
</evidence>
<dbReference type="PANTHER" id="PTHR11861">
    <property type="entry name" value="MELANOCYTE PROTEIN PMEL 17-RELATED"/>
    <property type="match status" value="1"/>
</dbReference>
<protein>
    <submittedName>
        <fullName evidence="8">Melanocyte protein PMEL-like isoform X1</fullName>
    </submittedName>
</protein>
<evidence type="ECO:0000256" key="2">
    <source>
        <dbReference type="ARBA" id="ARBA00023180"/>
    </source>
</evidence>
<dbReference type="SMART" id="SM00089">
    <property type="entry name" value="PKD"/>
    <property type="match status" value="1"/>
</dbReference>
<dbReference type="InterPro" id="IPR035986">
    <property type="entry name" value="PKD_dom_sf"/>
</dbReference>
<dbReference type="PROSITE" id="PS50093">
    <property type="entry name" value="PKD"/>
    <property type="match status" value="1"/>
</dbReference>
<gene>
    <name evidence="8" type="primary">LOC113065723</name>
</gene>
<dbReference type="GO" id="GO:0042470">
    <property type="term" value="C:melanosome"/>
    <property type="evidence" value="ECO:0007669"/>
    <property type="project" value="TreeGrafter"/>
</dbReference>
<accession>A0A6P6M8F9</accession>
<proteinExistence type="inferred from homology"/>
<dbReference type="CDD" id="cd00146">
    <property type="entry name" value="PKD"/>
    <property type="match status" value="1"/>
</dbReference>
<dbReference type="OrthoDB" id="9939762at2759"/>
<dbReference type="Proteomes" id="UP000515129">
    <property type="component" value="Chromosome 48"/>
</dbReference>
<dbReference type="GO" id="GO:0005886">
    <property type="term" value="C:plasma membrane"/>
    <property type="evidence" value="ECO:0007669"/>
    <property type="project" value="TreeGrafter"/>
</dbReference>
<evidence type="ECO:0000313" key="7">
    <source>
        <dbReference type="Proteomes" id="UP000515129"/>
    </source>
</evidence>
<keyword evidence="5" id="KW-1133">Transmembrane helix</keyword>
<dbReference type="InterPro" id="IPR013783">
    <property type="entry name" value="Ig-like_fold"/>
</dbReference>
<dbReference type="KEGG" id="caua:113065723"/>
<sequence>MPLRLKFIKVPTTRDAMKLLLRILSVTCLSVALTRQVDRSNSKSRFSHHQTWNTKRFPVWKDGDPRYKNSWTGGQLKFEVRNDAPTLTGAKITFTIDIVFPHNQKVLPDRKVVWAKNCTISGTRFHEGEPVYPEENSVDEWNTVFSDVPLFSRQGDKQPPYVFVWKTWGKYWQVCDGPSSSLTIGTDNVPLGSYMMDVVIYHCRHKDKFIPVGYASTQFSITNQIPFAVSLMQVNDKDEGDQKFIQNRAVAFSITLHDPSQYLSKSDVTFNWSFGDGSGTVISRELTVTYTYTAAGAFKPQVVVQAVIPDSSCATPPTLPTEARPTTNTLTSEIPIHPTEHITADHATSQSSAPIQKSTPASTMKTIPPAPTNGVETGSSLEKVFDLRSASEMSEALKTATKTTLEAAASDMEVMMEEDYIESQAYVSIIKRQAPNTNDCVIYHYGSFSTDIEIVEGIESVQIIRVTVADDFLLTQMEQNAVDFTVSCQGSLPTEVCTVVSDADCHVPVTTICNAVNPSSDCQLILRHFFSDSGIFCVNVSMMNDVSLAVTNARVNINIAGSRLTSADAAALLLGILTVVSAMGTVVFAYKCLKGYQRLTEDTITCQSKDTSVSSMPVPFWSLMIQQRVDQKKGVV</sequence>
<dbReference type="Pfam" id="PF20433">
    <property type="entry name" value="PKAT_KLD"/>
    <property type="match status" value="1"/>
</dbReference>
<dbReference type="InterPro" id="IPR046846">
    <property type="entry name" value="PKAT_KLD"/>
</dbReference>
<dbReference type="FunFam" id="2.60.40.10:FF:001512">
    <property type="entry name" value="Premelanosome protein a"/>
    <property type="match status" value="1"/>
</dbReference>
<dbReference type="Pfam" id="PF00801">
    <property type="entry name" value="PKD"/>
    <property type="match status" value="1"/>
</dbReference>
<evidence type="ECO:0000256" key="1">
    <source>
        <dbReference type="ARBA" id="ARBA00022729"/>
    </source>
</evidence>
<feature type="compositionally biased region" description="Polar residues" evidence="4">
    <location>
        <begin position="346"/>
        <end position="365"/>
    </location>
</feature>
<dbReference type="RefSeq" id="XP_026092985.1">
    <property type="nucleotide sequence ID" value="XM_026237200.1"/>
</dbReference>
<name>A0A6P6M8F9_CARAU</name>
<keyword evidence="1" id="KW-0732">Signal</keyword>
<dbReference type="GO" id="GO:0032438">
    <property type="term" value="P:melanosome organization"/>
    <property type="evidence" value="ECO:0007669"/>
    <property type="project" value="TreeGrafter"/>
</dbReference>
<dbReference type="Pfam" id="PF26141">
    <property type="entry name" value="PMEL_NMB_N"/>
    <property type="match status" value="1"/>
</dbReference>
<evidence type="ECO:0000256" key="4">
    <source>
        <dbReference type="SAM" id="MobiDB-lite"/>
    </source>
</evidence>
<dbReference type="InterPro" id="IPR059017">
    <property type="entry name" value="PMEL_NMB_N"/>
</dbReference>
<keyword evidence="5" id="KW-0812">Transmembrane</keyword>
<dbReference type="InterPro" id="IPR045219">
    <property type="entry name" value="PKAT"/>
</dbReference>
<keyword evidence="2" id="KW-0325">Glycoprotein</keyword>
<feature type="region of interest" description="Disordered" evidence="4">
    <location>
        <begin position="345"/>
        <end position="378"/>
    </location>
</feature>
<reference evidence="8" key="1">
    <citation type="submission" date="2025-08" db="UniProtKB">
        <authorList>
            <consortium name="RefSeq"/>
        </authorList>
    </citation>
    <scope>IDENTIFICATION</scope>
    <source>
        <strain evidence="8">Wakin</strain>
        <tissue evidence="8">Muscle</tissue>
    </source>
</reference>
<keyword evidence="7" id="KW-1185">Reference proteome</keyword>
<dbReference type="PANTHER" id="PTHR11861:SF12">
    <property type="entry name" value="MELANOCYTE PROTEIN PMEL 17 PRECURSOR"/>
    <property type="match status" value="1"/>
</dbReference>